<comment type="caution">
    <text evidence="1">The sequence shown here is derived from an EMBL/GenBank/DDBJ whole genome shotgun (WGS) entry which is preliminary data.</text>
</comment>
<feature type="non-terminal residue" evidence="1">
    <location>
        <position position="57"/>
    </location>
</feature>
<protein>
    <submittedName>
        <fullName evidence="1">Uncharacterized protein</fullName>
    </submittedName>
</protein>
<accession>A0A8S2ZSW5</accession>
<gene>
    <name evidence="1" type="ORF">SRO942_LOCUS50581</name>
</gene>
<evidence type="ECO:0000313" key="2">
    <source>
        <dbReference type="Proteomes" id="UP000681722"/>
    </source>
</evidence>
<dbReference type="AlphaFoldDB" id="A0A8S2ZSW5"/>
<proteinExistence type="predicted"/>
<sequence>MISGVDIKQHHMVRPAVTTNAELPEEQQLMSKNLKNETKRKIYDGVYSSRGWLRVRK</sequence>
<dbReference type="Proteomes" id="UP000681722">
    <property type="component" value="Unassembled WGS sequence"/>
</dbReference>
<evidence type="ECO:0000313" key="1">
    <source>
        <dbReference type="EMBL" id="CAF4658546.1"/>
    </source>
</evidence>
<name>A0A8S2ZSW5_9BILA</name>
<dbReference type="EMBL" id="CAJOBC010145238">
    <property type="protein sequence ID" value="CAF4658546.1"/>
    <property type="molecule type" value="Genomic_DNA"/>
</dbReference>
<reference evidence="1" key="1">
    <citation type="submission" date="2021-02" db="EMBL/GenBank/DDBJ databases">
        <authorList>
            <person name="Nowell W R."/>
        </authorList>
    </citation>
    <scope>NUCLEOTIDE SEQUENCE</scope>
</reference>
<organism evidence="1 2">
    <name type="scientific">Didymodactylos carnosus</name>
    <dbReference type="NCBI Taxonomy" id="1234261"/>
    <lineage>
        <taxon>Eukaryota</taxon>
        <taxon>Metazoa</taxon>
        <taxon>Spiralia</taxon>
        <taxon>Gnathifera</taxon>
        <taxon>Rotifera</taxon>
        <taxon>Eurotatoria</taxon>
        <taxon>Bdelloidea</taxon>
        <taxon>Philodinida</taxon>
        <taxon>Philodinidae</taxon>
        <taxon>Didymodactylos</taxon>
    </lineage>
</organism>